<evidence type="ECO:0000313" key="9">
    <source>
        <dbReference type="EMBL" id="CAA9403181.1"/>
    </source>
</evidence>
<gene>
    <name evidence="9" type="ORF">AVDCRST_MAG22-1372</name>
</gene>
<reference evidence="9" key="1">
    <citation type="submission" date="2020-02" db="EMBL/GenBank/DDBJ databases">
        <authorList>
            <person name="Meier V. D."/>
        </authorList>
    </citation>
    <scope>NUCLEOTIDE SEQUENCE</scope>
    <source>
        <strain evidence="9">AVDCRST_MAG22</strain>
    </source>
</reference>
<dbReference type="AlphaFoldDB" id="A0A6J4P2K4"/>
<keyword evidence="5 8" id="KW-1133">Transmembrane helix</keyword>
<proteinExistence type="predicted"/>
<evidence type="ECO:0008006" key="10">
    <source>
        <dbReference type="Google" id="ProtNLM"/>
    </source>
</evidence>
<accession>A0A6J4P2K4</accession>
<dbReference type="GO" id="GO:0016020">
    <property type="term" value="C:membrane"/>
    <property type="evidence" value="ECO:0007669"/>
    <property type="project" value="UniProtKB-ARBA"/>
</dbReference>
<evidence type="ECO:0000256" key="6">
    <source>
        <dbReference type="ARBA" id="ARBA00023010"/>
    </source>
</evidence>
<sequence length="68" mass="7469">MLGVGGSEIVVIGLIFLVIFGPGSLPKMARDVGRFVSEARRAVDDFKEEITSAADDDDDDEDDRRKKK</sequence>
<evidence type="ECO:0000256" key="5">
    <source>
        <dbReference type="ARBA" id="ARBA00022989"/>
    </source>
</evidence>
<dbReference type="GO" id="GO:0015031">
    <property type="term" value="P:protein transport"/>
    <property type="evidence" value="ECO:0007669"/>
    <property type="project" value="UniProtKB-KW"/>
</dbReference>
<evidence type="ECO:0000256" key="7">
    <source>
        <dbReference type="ARBA" id="ARBA00023136"/>
    </source>
</evidence>
<evidence type="ECO:0000256" key="1">
    <source>
        <dbReference type="ARBA" id="ARBA00004167"/>
    </source>
</evidence>
<keyword evidence="4" id="KW-0653">Protein transport</keyword>
<protein>
    <recommendedName>
        <fullName evidence="10">Twin-arginine translocation protein TatA</fullName>
    </recommendedName>
</protein>
<dbReference type="Gene3D" id="1.20.5.3310">
    <property type="match status" value="1"/>
</dbReference>
<keyword evidence="3 8" id="KW-0812">Transmembrane</keyword>
<keyword evidence="7 8" id="KW-0472">Membrane</keyword>
<comment type="subcellular location">
    <subcellularLocation>
        <location evidence="1">Membrane</location>
        <topology evidence="1">Single-pass membrane protein</topology>
    </subcellularLocation>
</comment>
<evidence type="ECO:0000256" key="4">
    <source>
        <dbReference type="ARBA" id="ARBA00022927"/>
    </source>
</evidence>
<feature type="transmembrane region" description="Helical" evidence="8">
    <location>
        <begin position="6"/>
        <end position="25"/>
    </location>
</feature>
<dbReference type="Pfam" id="PF02416">
    <property type="entry name" value="TatA_B_E"/>
    <property type="match status" value="1"/>
</dbReference>
<evidence type="ECO:0000256" key="8">
    <source>
        <dbReference type="SAM" id="Phobius"/>
    </source>
</evidence>
<dbReference type="PRINTS" id="PR01506">
    <property type="entry name" value="TATBPROTEIN"/>
</dbReference>
<keyword evidence="2" id="KW-0813">Transport</keyword>
<evidence type="ECO:0000256" key="2">
    <source>
        <dbReference type="ARBA" id="ARBA00022448"/>
    </source>
</evidence>
<organism evidence="9">
    <name type="scientific">uncultured Rubrobacteraceae bacterium</name>
    <dbReference type="NCBI Taxonomy" id="349277"/>
    <lineage>
        <taxon>Bacteria</taxon>
        <taxon>Bacillati</taxon>
        <taxon>Actinomycetota</taxon>
        <taxon>Rubrobacteria</taxon>
        <taxon>Rubrobacterales</taxon>
        <taxon>Rubrobacteraceae</taxon>
        <taxon>environmental samples</taxon>
    </lineage>
</organism>
<name>A0A6J4P2K4_9ACTN</name>
<dbReference type="EMBL" id="CADCUV010000056">
    <property type="protein sequence ID" value="CAA9403181.1"/>
    <property type="molecule type" value="Genomic_DNA"/>
</dbReference>
<dbReference type="InterPro" id="IPR003369">
    <property type="entry name" value="TatA/B/E"/>
</dbReference>
<keyword evidence="6" id="KW-0811">Translocation</keyword>
<evidence type="ECO:0000256" key="3">
    <source>
        <dbReference type="ARBA" id="ARBA00022692"/>
    </source>
</evidence>